<name>A0A5C6YQ10_9FLAO</name>
<evidence type="ECO:0000313" key="2">
    <source>
        <dbReference type="EMBL" id="TXD69106.1"/>
    </source>
</evidence>
<dbReference type="AlphaFoldDB" id="A0A5C6YQ10"/>
<dbReference type="RefSeq" id="WP_111815922.1">
    <property type="nucleotide sequence ID" value="NZ_CBCRZQ010000005.1"/>
</dbReference>
<protein>
    <recommendedName>
        <fullName evidence="4">Carboxypeptidase regulatory-like domain-containing protein</fullName>
    </recommendedName>
</protein>
<keyword evidence="1" id="KW-0732">Signal</keyword>
<dbReference type="EMBL" id="VORU01000006">
    <property type="protein sequence ID" value="TXD69106.1"/>
    <property type="molecule type" value="Genomic_DNA"/>
</dbReference>
<organism evidence="2 3">
    <name type="scientific">Aequorivita lipolytica</name>
    <dbReference type="NCBI Taxonomy" id="153267"/>
    <lineage>
        <taxon>Bacteria</taxon>
        <taxon>Pseudomonadati</taxon>
        <taxon>Bacteroidota</taxon>
        <taxon>Flavobacteriia</taxon>
        <taxon>Flavobacteriales</taxon>
        <taxon>Flavobacteriaceae</taxon>
        <taxon>Aequorivita</taxon>
    </lineage>
</organism>
<dbReference type="PROSITE" id="PS51257">
    <property type="entry name" value="PROKAR_LIPOPROTEIN"/>
    <property type="match status" value="1"/>
</dbReference>
<dbReference type="Proteomes" id="UP000321945">
    <property type="component" value="Unassembled WGS sequence"/>
</dbReference>
<reference evidence="2 3" key="1">
    <citation type="submission" date="2019-08" db="EMBL/GenBank/DDBJ databases">
        <title>Genome of Aequorivita lipolytica Y10-2 (type strain).</title>
        <authorList>
            <person name="Bowman J.P."/>
        </authorList>
    </citation>
    <scope>NUCLEOTIDE SEQUENCE [LARGE SCALE GENOMIC DNA]</scope>
    <source>
        <strain evidence="2 3">Y10-2</strain>
    </source>
</reference>
<gene>
    <name evidence="2" type="ORF">ESV24_08660</name>
</gene>
<evidence type="ECO:0000256" key="1">
    <source>
        <dbReference type="SAM" id="SignalP"/>
    </source>
</evidence>
<keyword evidence="3" id="KW-1185">Reference proteome</keyword>
<feature type="signal peptide" evidence="1">
    <location>
        <begin position="1"/>
        <end position="21"/>
    </location>
</feature>
<dbReference type="OrthoDB" id="1434968at2"/>
<sequence length="239" mass="26658">MKKSHLLLLFFLILISCSSDDAINATINGTVQRALDGNGIADQSVIVMTRKHTGSGLFSTIKELDRTEVITDVNGNFSAALINEVGAFITIVHQGDDDYSGTGIYTDYPINEPIIIEVDKFIKFKISVNNTNPIDGNDFINIDFFAGLINVKRTDIENFGIENTYHPEEQLPGGGTIGPWEETSWTGIDVKSIIYYSVPETAEHFKIRWIMKKNGIETDGFTDEIPHTIDQVNPFAFQY</sequence>
<evidence type="ECO:0000313" key="3">
    <source>
        <dbReference type="Proteomes" id="UP000321945"/>
    </source>
</evidence>
<feature type="chain" id="PRO_5022939694" description="Carboxypeptidase regulatory-like domain-containing protein" evidence="1">
    <location>
        <begin position="22"/>
        <end position="239"/>
    </location>
</feature>
<comment type="caution">
    <text evidence="2">The sequence shown here is derived from an EMBL/GenBank/DDBJ whole genome shotgun (WGS) entry which is preliminary data.</text>
</comment>
<proteinExistence type="predicted"/>
<evidence type="ECO:0008006" key="4">
    <source>
        <dbReference type="Google" id="ProtNLM"/>
    </source>
</evidence>
<accession>A0A5C6YQ10</accession>